<dbReference type="SUPFAM" id="SSF88946">
    <property type="entry name" value="Sigma2 domain of RNA polymerase sigma factors"/>
    <property type="match status" value="1"/>
</dbReference>
<reference evidence="6 7" key="1">
    <citation type="submission" date="2019-02" db="EMBL/GenBank/DDBJ databases">
        <title>Deep-cultivation of Planctomycetes and their phenomic and genomic characterization uncovers novel biology.</title>
        <authorList>
            <person name="Wiegand S."/>
            <person name="Jogler M."/>
            <person name="Boedeker C."/>
            <person name="Pinto D."/>
            <person name="Vollmers J."/>
            <person name="Rivas-Marin E."/>
            <person name="Kohn T."/>
            <person name="Peeters S.H."/>
            <person name="Heuer A."/>
            <person name="Rast P."/>
            <person name="Oberbeckmann S."/>
            <person name="Bunk B."/>
            <person name="Jeske O."/>
            <person name="Meyerdierks A."/>
            <person name="Storesund J.E."/>
            <person name="Kallscheuer N."/>
            <person name="Luecker S."/>
            <person name="Lage O.M."/>
            <person name="Pohl T."/>
            <person name="Merkel B.J."/>
            <person name="Hornburger P."/>
            <person name="Mueller R.-W."/>
            <person name="Bruemmer F."/>
            <person name="Labrenz M."/>
            <person name="Spormann A.M."/>
            <person name="Op Den Camp H."/>
            <person name="Overmann J."/>
            <person name="Amann R."/>
            <person name="Jetten M.S.M."/>
            <person name="Mascher T."/>
            <person name="Medema M.H."/>
            <person name="Devos D.P."/>
            <person name="Kaster A.-K."/>
            <person name="Ovreas L."/>
            <person name="Rohde M."/>
            <person name="Galperin M.Y."/>
            <person name="Jogler C."/>
        </authorList>
    </citation>
    <scope>NUCLEOTIDE SEQUENCE [LARGE SCALE GENOMIC DNA]</scope>
    <source>
        <strain evidence="6 7">CA13</strain>
    </source>
</reference>
<dbReference type="EMBL" id="SJPJ01000001">
    <property type="protein sequence ID" value="TWT81506.1"/>
    <property type="molecule type" value="Genomic_DNA"/>
</dbReference>
<dbReference type="Gene3D" id="1.10.10.10">
    <property type="entry name" value="Winged helix-like DNA-binding domain superfamily/Winged helix DNA-binding domain"/>
    <property type="match status" value="1"/>
</dbReference>
<evidence type="ECO:0000256" key="1">
    <source>
        <dbReference type="ARBA" id="ARBA00010641"/>
    </source>
</evidence>
<dbReference type="NCBIfam" id="TIGR02989">
    <property type="entry name" value="Sig-70_gvs1"/>
    <property type="match status" value="1"/>
</dbReference>
<evidence type="ECO:0000256" key="4">
    <source>
        <dbReference type="ARBA" id="ARBA00023163"/>
    </source>
</evidence>
<dbReference type="GO" id="GO:0006352">
    <property type="term" value="P:DNA-templated transcription initiation"/>
    <property type="evidence" value="ECO:0007669"/>
    <property type="project" value="InterPro"/>
</dbReference>
<keyword evidence="2" id="KW-0805">Transcription regulation</keyword>
<dbReference type="InterPro" id="IPR014331">
    <property type="entry name" value="RNA_pol_sigma70_ECF_RHOBA"/>
</dbReference>
<evidence type="ECO:0000313" key="6">
    <source>
        <dbReference type="EMBL" id="TWT81506.1"/>
    </source>
</evidence>
<evidence type="ECO:0000313" key="7">
    <source>
        <dbReference type="Proteomes" id="UP000315010"/>
    </source>
</evidence>
<organism evidence="6 7">
    <name type="scientific">Novipirellula herctigrandis</name>
    <dbReference type="NCBI Taxonomy" id="2527986"/>
    <lineage>
        <taxon>Bacteria</taxon>
        <taxon>Pseudomonadati</taxon>
        <taxon>Planctomycetota</taxon>
        <taxon>Planctomycetia</taxon>
        <taxon>Pirellulales</taxon>
        <taxon>Pirellulaceae</taxon>
        <taxon>Novipirellula</taxon>
    </lineage>
</organism>
<dbReference type="Proteomes" id="UP000315010">
    <property type="component" value="Unassembled WGS sequence"/>
</dbReference>
<dbReference type="Pfam" id="PF04542">
    <property type="entry name" value="Sigma70_r2"/>
    <property type="match status" value="1"/>
</dbReference>
<dbReference type="InterPro" id="IPR013325">
    <property type="entry name" value="RNA_pol_sigma_r2"/>
</dbReference>
<protein>
    <submittedName>
        <fullName evidence="6">ECF RNA polymerase sigma factor SigH</fullName>
    </submittedName>
</protein>
<dbReference type="PANTHER" id="PTHR43133:SF51">
    <property type="entry name" value="RNA POLYMERASE SIGMA FACTOR"/>
    <property type="match status" value="1"/>
</dbReference>
<proteinExistence type="inferred from homology"/>
<dbReference type="SUPFAM" id="SSF88659">
    <property type="entry name" value="Sigma3 and sigma4 domains of RNA polymerase sigma factors"/>
    <property type="match status" value="1"/>
</dbReference>
<keyword evidence="7" id="KW-1185">Reference proteome</keyword>
<name>A0A5C5Z397_9BACT</name>
<gene>
    <name evidence="6" type="primary">sigH_2</name>
    <name evidence="6" type="ORF">CA13_29590</name>
</gene>
<comment type="caution">
    <text evidence="6">The sequence shown here is derived from an EMBL/GenBank/DDBJ whole genome shotgun (WGS) entry which is preliminary data.</text>
</comment>
<dbReference type="InterPro" id="IPR007627">
    <property type="entry name" value="RNA_pol_sigma70_r2"/>
</dbReference>
<dbReference type="AlphaFoldDB" id="A0A5C5Z397"/>
<keyword evidence="3" id="KW-0731">Sigma factor</keyword>
<dbReference type="PANTHER" id="PTHR43133">
    <property type="entry name" value="RNA POLYMERASE ECF-TYPE SIGMA FACTO"/>
    <property type="match status" value="1"/>
</dbReference>
<accession>A0A5C5Z397</accession>
<dbReference type="GO" id="GO:0016987">
    <property type="term" value="F:sigma factor activity"/>
    <property type="evidence" value="ECO:0007669"/>
    <property type="project" value="UniProtKB-KW"/>
</dbReference>
<keyword evidence="4" id="KW-0804">Transcription</keyword>
<dbReference type="InterPro" id="IPR036388">
    <property type="entry name" value="WH-like_DNA-bd_sf"/>
</dbReference>
<evidence type="ECO:0000256" key="2">
    <source>
        <dbReference type="ARBA" id="ARBA00023015"/>
    </source>
</evidence>
<sequence length="179" mass="20423">MPPSTHDDEKVEQFSRLLVANQRRLYGFILTLVHDRAAADDILQDVSSLLWQKFDKFEPGTDFAAWGMAVSRLTILNWRRKQKKVPLPLDDQQFALLADEAVAVSCQHESRQVALRECLQKVDASGRELLASRFEMSRSVASIAEQLGRSRVAIYKRLNRIQSLLLDCINEKVQEEGVL</sequence>
<comment type="similarity">
    <text evidence="1">Belongs to the sigma-70 factor family. ECF subfamily.</text>
</comment>
<dbReference type="InterPro" id="IPR014284">
    <property type="entry name" value="RNA_pol_sigma-70_dom"/>
</dbReference>
<dbReference type="RefSeq" id="WP_419194307.1">
    <property type="nucleotide sequence ID" value="NZ_SJPJ01000001.1"/>
</dbReference>
<dbReference type="InterPro" id="IPR013324">
    <property type="entry name" value="RNA_pol_sigma_r3/r4-like"/>
</dbReference>
<dbReference type="NCBIfam" id="TIGR02937">
    <property type="entry name" value="sigma70-ECF"/>
    <property type="match status" value="1"/>
</dbReference>
<feature type="domain" description="RNA polymerase sigma-70 region 2" evidence="5">
    <location>
        <begin position="19"/>
        <end position="84"/>
    </location>
</feature>
<evidence type="ECO:0000259" key="5">
    <source>
        <dbReference type="Pfam" id="PF04542"/>
    </source>
</evidence>
<dbReference type="InterPro" id="IPR039425">
    <property type="entry name" value="RNA_pol_sigma-70-like"/>
</dbReference>
<dbReference type="Gene3D" id="1.10.1740.10">
    <property type="match status" value="1"/>
</dbReference>
<evidence type="ECO:0000256" key="3">
    <source>
        <dbReference type="ARBA" id="ARBA00023082"/>
    </source>
</evidence>